<evidence type="ECO:0000256" key="3">
    <source>
        <dbReference type="ARBA" id="ARBA00022605"/>
    </source>
</evidence>
<dbReference type="SUPFAM" id="SSF55347">
    <property type="entry name" value="Glyceraldehyde-3-phosphate dehydrogenase-like, C-terminal domain"/>
    <property type="match status" value="1"/>
</dbReference>
<evidence type="ECO:0000256" key="11">
    <source>
        <dbReference type="ARBA" id="ARBA00049080"/>
    </source>
</evidence>
<feature type="binding site" evidence="13">
    <location>
        <begin position="124"/>
        <end position="127"/>
    </location>
    <ligand>
        <name>NAD(+)</name>
        <dbReference type="ChEBI" id="CHEBI:57540"/>
    </ligand>
</feature>
<comment type="subcellular location">
    <subcellularLocation>
        <location evidence="13">Cytoplasm</location>
    </subcellularLocation>
</comment>
<name>A0A1G4RM04_9HYPH</name>
<dbReference type="Pfam" id="PF05173">
    <property type="entry name" value="DapB_C"/>
    <property type="match status" value="1"/>
</dbReference>
<dbReference type="GO" id="GO:0051287">
    <property type="term" value="F:NAD binding"/>
    <property type="evidence" value="ECO:0007669"/>
    <property type="project" value="UniProtKB-UniRule"/>
</dbReference>
<evidence type="ECO:0000256" key="10">
    <source>
        <dbReference type="ARBA" id="ARBA00038983"/>
    </source>
</evidence>
<dbReference type="FunFam" id="3.30.360.10:FF:000004">
    <property type="entry name" value="4-hydroxy-tetrahydrodipicolinate reductase"/>
    <property type="match status" value="1"/>
</dbReference>
<dbReference type="CDD" id="cd02274">
    <property type="entry name" value="DHDPR_N"/>
    <property type="match status" value="1"/>
</dbReference>
<dbReference type="InterPro" id="IPR022663">
    <property type="entry name" value="DapB_C"/>
</dbReference>
<dbReference type="GO" id="GO:0009089">
    <property type="term" value="P:lysine biosynthetic process via diaminopimelate"/>
    <property type="evidence" value="ECO:0007669"/>
    <property type="project" value="UniProtKB-UniRule"/>
</dbReference>
<evidence type="ECO:0000256" key="1">
    <source>
        <dbReference type="ARBA" id="ARBA00006642"/>
    </source>
</evidence>
<evidence type="ECO:0000256" key="7">
    <source>
        <dbReference type="ARBA" id="ARBA00023027"/>
    </source>
</evidence>
<dbReference type="InterPro" id="IPR000846">
    <property type="entry name" value="DapB_N"/>
</dbReference>
<comment type="pathway">
    <text evidence="9 13">Amino-acid biosynthesis; L-lysine biosynthesis via DAP pathway; (S)-tetrahydrodipicolinate from L-aspartate: step 4/4.</text>
</comment>
<feature type="binding site" evidence="13">
    <location>
        <position position="158"/>
    </location>
    <ligand>
        <name>(S)-2,3,4,5-tetrahydrodipicolinate</name>
        <dbReference type="ChEBI" id="CHEBI:16845"/>
    </ligand>
</feature>
<feature type="active site" description="Proton donor" evidence="13">
    <location>
        <position position="161"/>
    </location>
</feature>
<comment type="caution">
    <text evidence="13">Lacks conserved residue(s) required for the propagation of feature annotation.</text>
</comment>
<dbReference type="InterPro" id="IPR022664">
    <property type="entry name" value="DapB_N_CS"/>
</dbReference>
<dbReference type="HAMAP" id="MF_00102">
    <property type="entry name" value="DapB"/>
    <property type="match status" value="1"/>
</dbReference>
<dbReference type="Proteomes" id="UP000198889">
    <property type="component" value="Unassembled WGS sequence"/>
</dbReference>
<comment type="caution">
    <text evidence="13">Was originally thought to be a dihydrodipicolinate reductase (DHDPR), catalyzing the conversion of dihydrodipicolinate to tetrahydrodipicolinate. However, it was shown in E.coli that the substrate of the enzymatic reaction is not dihydrodipicolinate (DHDP) but in fact (2S,4S)-4-hydroxy-2,3,4,5-tetrahydrodipicolinic acid (HTPA), the product released by the DapA-catalyzed reaction.</text>
</comment>
<dbReference type="Pfam" id="PF01113">
    <property type="entry name" value="DapB_N"/>
    <property type="match status" value="1"/>
</dbReference>
<dbReference type="GO" id="GO:0005829">
    <property type="term" value="C:cytosol"/>
    <property type="evidence" value="ECO:0007669"/>
    <property type="project" value="TreeGrafter"/>
</dbReference>
<comment type="catalytic activity">
    <reaction evidence="11 13">
        <text>(S)-2,3,4,5-tetrahydrodipicolinate + NADP(+) + H2O = (2S,4S)-4-hydroxy-2,3,4,5-tetrahydrodipicolinate + NADPH + H(+)</text>
        <dbReference type="Rhea" id="RHEA:35331"/>
        <dbReference type="ChEBI" id="CHEBI:15377"/>
        <dbReference type="ChEBI" id="CHEBI:15378"/>
        <dbReference type="ChEBI" id="CHEBI:16845"/>
        <dbReference type="ChEBI" id="CHEBI:57783"/>
        <dbReference type="ChEBI" id="CHEBI:58349"/>
        <dbReference type="ChEBI" id="CHEBI:67139"/>
        <dbReference type="EC" id="1.17.1.8"/>
    </reaction>
</comment>
<feature type="active site" description="Proton donor/acceptor" evidence="13">
    <location>
        <position position="157"/>
    </location>
</feature>
<keyword evidence="4 13" id="KW-0521">NADP</keyword>
<dbReference type="PROSITE" id="PS01298">
    <property type="entry name" value="DAPB"/>
    <property type="match status" value="1"/>
</dbReference>
<protein>
    <recommendedName>
        <fullName evidence="10 13">4-hydroxy-tetrahydrodipicolinate reductase</fullName>
        <shortName evidence="13">HTPA reductase</shortName>
        <ecNumber evidence="10 13">1.17.1.8</ecNumber>
    </recommendedName>
</protein>
<dbReference type="SUPFAM" id="SSF51735">
    <property type="entry name" value="NAD(P)-binding Rossmann-fold domains"/>
    <property type="match status" value="1"/>
</dbReference>
<keyword evidence="7 13" id="KW-0520">NAD</keyword>
<evidence type="ECO:0000256" key="12">
    <source>
        <dbReference type="ARBA" id="ARBA00049396"/>
    </source>
</evidence>
<feature type="domain" description="Dihydrodipicolinate reductase N-terminal" evidence="14">
    <location>
        <begin position="4"/>
        <end position="127"/>
    </location>
</feature>
<evidence type="ECO:0000256" key="5">
    <source>
        <dbReference type="ARBA" id="ARBA00022915"/>
    </source>
</evidence>
<keyword evidence="6 13" id="KW-0560">Oxidoreductase</keyword>
<gene>
    <name evidence="13" type="primary">dapB</name>
    <name evidence="16" type="ORF">SAMN05660859_1710</name>
</gene>
<keyword evidence="2 13" id="KW-0963">Cytoplasm</keyword>
<dbReference type="InterPro" id="IPR036291">
    <property type="entry name" value="NAD(P)-bd_dom_sf"/>
</dbReference>
<dbReference type="UniPathway" id="UPA00034">
    <property type="reaction ID" value="UER00018"/>
</dbReference>
<evidence type="ECO:0000256" key="9">
    <source>
        <dbReference type="ARBA" id="ARBA00037922"/>
    </source>
</evidence>
<dbReference type="Gene3D" id="3.40.50.720">
    <property type="entry name" value="NAD(P)-binding Rossmann-like Domain"/>
    <property type="match status" value="1"/>
</dbReference>
<proteinExistence type="inferred from homology"/>
<dbReference type="Gene3D" id="3.30.360.10">
    <property type="entry name" value="Dihydrodipicolinate Reductase, domain 2"/>
    <property type="match status" value="1"/>
</dbReference>
<organism evidence="16 17">
    <name type="scientific">Ancylobacter rudongensis</name>
    <dbReference type="NCBI Taxonomy" id="177413"/>
    <lineage>
        <taxon>Bacteria</taxon>
        <taxon>Pseudomonadati</taxon>
        <taxon>Pseudomonadota</taxon>
        <taxon>Alphaproteobacteria</taxon>
        <taxon>Hyphomicrobiales</taxon>
        <taxon>Xanthobacteraceae</taxon>
        <taxon>Ancylobacter</taxon>
    </lineage>
</organism>
<comment type="similarity">
    <text evidence="1 13">Belongs to the DapB family.</text>
</comment>
<evidence type="ECO:0000313" key="16">
    <source>
        <dbReference type="EMBL" id="SCW57219.1"/>
    </source>
</evidence>
<dbReference type="GO" id="GO:0008839">
    <property type="term" value="F:4-hydroxy-tetrahydrodipicolinate reductase"/>
    <property type="evidence" value="ECO:0007669"/>
    <property type="project" value="UniProtKB-UniRule"/>
</dbReference>
<dbReference type="GO" id="GO:0016726">
    <property type="term" value="F:oxidoreductase activity, acting on CH or CH2 groups, NAD or NADP as acceptor"/>
    <property type="evidence" value="ECO:0007669"/>
    <property type="project" value="UniProtKB-UniRule"/>
</dbReference>
<comment type="subunit">
    <text evidence="13">Homotetramer.</text>
</comment>
<evidence type="ECO:0000259" key="14">
    <source>
        <dbReference type="Pfam" id="PF01113"/>
    </source>
</evidence>
<evidence type="ECO:0000256" key="4">
    <source>
        <dbReference type="ARBA" id="ARBA00022857"/>
    </source>
</evidence>
<evidence type="ECO:0000256" key="13">
    <source>
        <dbReference type="HAMAP-Rule" id="MF_00102"/>
    </source>
</evidence>
<dbReference type="PANTHER" id="PTHR20836">
    <property type="entry name" value="DIHYDRODIPICOLINATE REDUCTASE"/>
    <property type="match status" value="1"/>
</dbReference>
<sequence length="271" mass="28260">MTQMRLVVVGASGRMGRVLVRAISEAPDLLLVGAVDQPGSEFLGRDAGELAGLPPLGLKVSDDPLTLFAAADGVIDFTIPAASVAYAAFAAQARIAHVIGTTGFSPEEEARIAAAARHAAIVRSGNMSLGVNLLSALVRRVARTLDQDFDIEIVEMHHNRKIDAPSGTALLLGEAAAQGRGVTLAENGVFTRHGLTGPRQPGDIGFATLRGGTVVGEHNVIFAGAGERIELAHKAEDRGIFARGALAAARWARGRKPGLYSMTDVLGLTDF</sequence>
<feature type="binding site" evidence="13">
    <location>
        <begin position="167"/>
        <end position="168"/>
    </location>
    <ligand>
        <name>(S)-2,3,4,5-tetrahydrodipicolinate</name>
        <dbReference type="ChEBI" id="CHEBI:16845"/>
    </ligand>
</feature>
<feature type="domain" description="Dihydrodipicolinate reductase C-terminal" evidence="15">
    <location>
        <begin position="130"/>
        <end position="266"/>
    </location>
</feature>
<dbReference type="PIRSF" id="PIRSF000161">
    <property type="entry name" value="DHPR"/>
    <property type="match status" value="1"/>
</dbReference>
<evidence type="ECO:0000256" key="8">
    <source>
        <dbReference type="ARBA" id="ARBA00023154"/>
    </source>
</evidence>
<dbReference type="EMBL" id="FMTP01000002">
    <property type="protein sequence ID" value="SCW57219.1"/>
    <property type="molecule type" value="Genomic_DNA"/>
</dbReference>
<comment type="catalytic activity">
    <reaction evidence="12 13">
        <text>(S)-2,3,4,5-tetrahydrodipicolinate + NAD(+) + H2O = (2S,4S)-4-hydroxy-2,3,4,5-tetrahydrodipicolinate + NADH + H(+)</text>
        <dbReference type="Rhea" id="RHEA:35323"/>
        <dbReference type="ChEBI" id="CHEBI:15377"/>
        <dbReference type="ChEBI" id="CHEBI:15378"/>
        <dbReference type="ChEBI" id="CHEBI:16845"/>
        <dbReference type="ChEBI" id="CHEBI:57540"/>
        <dbReference type="ChEBI" id="CHEBI:57945"/>
        <dbReference type="ChEBI" id="CHEBI:67139"/>
        <dbReference type="EC" id="1.17.1.8"/>
    </reaction>
</comment>
<keyword evidence="5 13" id="KW-0220">Diaminopimelate biosynthesis</keyword>
<reference evidence="17" key="1">
    <citation type="submission" date="2016-10" db="EMBL/GenBank/DDBJ databases">
        <authorList>
            <person name="Varghese N."/>
            <person name="Submissions S."/>
        </authorList>
    </citation>
    <scope>NUCLEOTIDE SEQUENCE [LARGE SCALE GENOMIC DNA]</scope>
    <source>
        <strain evidence="17">CGMCC 1.1761</strain>
    </source>
</reference>
<evidence type="ECO:0000259" key="15">
    <source>
        <dbReference type="Pfam" id="PF05173"/>
    </source>
</evidence>
<dbReference type="GO" id="GO:0050661">
    <property type="term" value="F:NADP binding"/>
    <property type="evidence" value="ECO:0007669"/>
    <property type="project" value="UniProtKB-UniRule"/>
</dbReference>
<feature type="binding site" evidence="13">
    <location>
        <begin position="100"/>
        <end position="102"/>
    </location>
    <ligand>
        <name>NAD(+)</name>
        <dbReference type="ChEBI" id="CHEBI:57540"/>
    </ligand>
</feature>
<keyword evidence="8 13" id="KW-0457">Lysine biosynthesis</keyword>
<evidence type="ECO:0000313" key="17">
    <source>
        <dbReference type="Proteomes" id="UP000198889"/>
    </source>
</evidence>
<dbReference type="AlphaFoldDB" id="A0A1G4RM04"/>
<evidence type="ECO:0000256" key="6">
    <source>
        <dbReference type="ARBA" id="ARBA00023002"/>
    </source>
</evidence>
<dbReference type="PANTHER" id="PTHR20836:SF0">
    <property type="entry name" value="4-HYDROXY-TETRAHYDRODIPICOLINATE REDUCTASE 1, CHLOROPLASTIC-RELATED"/>
    <property type="match status" value="1"/>
</dbReference>
<evidence type="ECO:0000256" key="2">
    <source>
        <dbReference type="ARBA" id="ARBA00022490"/>
    </source>
</evidence>
<dbReference type="NCBIfam" id="TIGR00036">
    <property type="entry name" value="dapB"/>
    <property type="match status" value="1"/>
</dbReference>
<dbReference type="STRING" id="177413.SAMN05660859_1710"/>
<feature type="binding site" evidence="13">
    <location>
        <position position="36"/>
    </location>
    <ligand>
        <name>NAD(+)</name>
        <dbReference type="ChEBI" id="CHEBI:57540"/>
    </ligand>
</feature>
<keyword evidence="17" id="KW-1185">Reference proteome</keyword>
<feature type="binding site" evidence="13">
    <location>
        <begin position="10"/>
        <end position="15"/>
    </location>
    <ligand>
        <name>NAD(+)</name>
        <dbReference type="ChEBI" id="CHEBI:57540"/>
    </ligand>
</feature>
<dbReference type="GO" id="GO:0019877">
    <property type="term" value="P:diaminopimelate biosynthetic process"/>
    <property type="evidence" value="ECO:0007669"/>
    <property type="project" value="UniProtKB-UniRule"/>
</dbReference>
<dbReference type="EC" id="1.17.1.8" evidence="10 13"/>
<dbReference type="InterPro" id="IPR023940">
    <property type="entry name" value="DHDPR_bac"/>
</dbReference>
<accession>A0A1G4RM04</accession>
<keyword evidence="3 13" id="KW-0028">Amino-acid biosynthesis</keyword>
<comment type="function">
    <text evidence="13">Catalyzes the conversion of 4-hydroxy-tetrahydrodipicolinate (HTPA) to tetrahydrodipicolinate.</text>
</comment>